<evidence type="ECO:0000313" key="3">
    <source>
        <dbReference type="Proteomes" id="UP000221101"/>
    </source>
</evidence>
<feature type="signal peptide" evidence="1">
    <location>
        <begin position="1"/>
        <end position="20"/>
    </location>
</feature>
<evidence type="ECO:0000256" key="1">
    <source>
        <dbReference type="SAM" id="SignalP"/>
    </source>
</evidence>
<sequence length="50" mass="5437">MNALSIIIILLMLFPCLVNASEVSTALAKENETTTRRMAISLFVTTSCTC</sequence>
<organism evidence="2 3">
    <name type="scientific">Xenorhabdus kozodoii</name>
    <dbReference type="NCBI Taxonomy" id="351676"/>
    <lineage>
        <taxon>Bacteria</taxon>
        <taxon>Pseudomonadati</taxon>
        <taxon>Pseudomonadota</taxon>
        <taxon>Gammaproteobacteria</taxon>
        <taxon>Enterobacterales</taxon>
        <taxon>Morganellaceae</taxon>
        <taxon>Xenorhabdus</taxon>
    </lineage>
</organism>
<reference evidence="2 3" key="1">
    <citation type="journal article" date="2017" name="Nat. Microbiol.">
        <title>Natural product diversity associated with the nematode symbionts Photorhabdus and Xenorhabdus.</title>
        <authorList>
            <person name="Tobias N.J."/>
            <person name="Wolff H."/>
            <person name="Djahanschiri B."/>
            <person name="Grundmann F."/>
            <person name="Kronenwerth M."/>
            <person name="Shi Y.M."/>
            <person name="Simonyi S."/>
            <person name="Grun P."/>
            <person name="Shapiro-Ilan D."/>
            <person name="Pidot S.J."/>
            <person name="Stinear T.P."/>
            <person name="Ebersberger I."/>
            <person name="Bode H.B."/>
        </authorList>
    </citation>
    <scope>NUCLEOTIDE SEQUENCE [LARGE SCALE GENOMIC DNA]</scope>
    <source>
        <strain evidence="2 3">DSM 17907</strain>
    </source>
</reference>
<gene>
    <name evidence="2" type="ORF">Xkoz_01296</name>
</gene>
<comment type="caution">
    <text evidence="2">The sequence shown here is derived from an EMBL/GenBank/DDBJ whole genome shotgun (WGS) entry which is preliminary data.</text>
</comment>
<keyword evidence="1" id="KW-0732">Signal</keyword>
<dbReference type="Proteomes" id="UP000221101">
    <property type="component" value="Unassembled WGS sequence"/>
</dbReference>
<name>A0A2D0LF90_9GAMM</name>
<keyword evidence="3" id="KW-1185">Reference proteome</keyword>
<dbReference type="EMBL" id="NJCX01000007">
    <property type="protein sequence ID" value="PHM74087.1"/>
    <property type="molecule type" value="Genomic_DNA"/>
</dbReference>
<proteinExistence type="predicted"/>
<evidence type="ECO:0000313" key="2">
    <source>
        <dbReference type="EMBL" id="PHM74087.1"/>
    </source>
</evidence>
<protein>
    <submittedName>
        <fullName evidence="2">Uncharacterized protein</fullName>
    </submittedName>
</protein>
<accession>A0A2D0LF90</accession>
<feature type="chain" id="PRO_5012406669" evidence="1">
    <location>
        <begin position="21"/>
        <end position="50"/>
    </location>
</feature>
<dbReference type="AlphaFoldDB" id="A0A2D0LF90"/>